<reference evidence="2 3" key="1">
    <citation type="submission" date="2022-03" db="EMBL/GenBank/DDBJ databases">
        <title>Novel taxa within the pig intestine.</title>
        <authorList>
            <person name="Wylensek D."/>
            <person name="Bishof K."/>
            <person name="Afrizal A."/>
            <person name="Clavel T."/>
        </authorList>
    </citation>
    <scope>NUCLEOTIDE SEQUENCE [LARGE SCALE GENOMIC DNA]</scope>
    <source>
        <strain evidence="2 3">Cla-KB-P134</strain>
    </source>
</reference>
<name>A0ABU4WIA1_9FIRM</name>
<dbReference type="PIRSF" id="PIRSF037227">
    <property type="entry name" value="Aminobenzoyl-glu_utiliz_pB"/>
    <property type="match status" value="1"/>
</dbReference>
<dbReference type="Gene3D" id="3.40.630.10">
    <property type="entry name" value="Zn peptidases"/>
    <property type="match status" value="1"/>
</dbReference>
<dbReference type="Pfam" id="PF01546">
    <property type="entry name" value="Peptidase_M20"/>
    <property type="match status" value="1"/>
</dbReference>
<protein>
    <submittedName>
        <fullName evidence="2">Amidohydrolase</fullName>
    </submittedName>
</protein>
<evidence type="ECO:0000259" key="1">
    <source>
        <dbReference type="Pfam" id="PF07687"/>
    </source>
</evidence>
<keyword evidence="3" id="KW-1185">Reference proteome</keyword>
<dbReference type="PANTHER" id="PTHR30575">
    <property type="entry name" value="PEPTIDASE M20"/>
    <property type="match status" value="1"/>
</dbReference>
<dbReference type="SUPFAM" id="SSF55031">
    <property type="entry name" value="Bacterial exopeptidase dimerisation domain"/>
    <property type="match status" value="1"/>
</dbReference>
<comment type="caution">
    <text evidence="2">The sequence shown here is derived from an EMBL/GenBank/DDBJ whole genome shotgun (WGS) entry which is preliminary data.</text>
</comment>
<dbReference type="PANTHER" id="PTHR30575:SF0">
    <property type="entry name" value="XAA-ARG DIPEPTIDASE"/>
    <property type="match status" value="1"/>
</dbReference>
<dbReference type="InterPro" id="IPR011650">
    <property type="entry name" value="Peptidase_M20_dimer"/>
</dbReference>
<gene>
    <name evidence="2" type="ORF">MOZ64_00305</name>
</gene>
<proteinExistence type="predicted"/>
<dbReference type="Proteomes" id="UP001285244">
    <property type="component" value="Unassembled WGS sequence"/>
</dbReference>
<sequence>MNKQDIFQTVDSLQSVFEDCVSTLFTHPETGGHEKFSANYLRQILSSAGFTIHDQAKMEHTFYAEYGQGKPVIAILGEYDALPGLSQKPISHQEPVQVGGAGHGCGHNLLGSAALVAALAIQQWLAKENMSGTIRFYGCPEEELLSGKVKMLRLGMFEGCDLALSWHPMDINCAYEESYLANISVRFVFRGKTAHAAVAPWQGRSALDAVELMNVGVNYLREHVIDAARIHYSTQCDNIPNIVPDLASSWYFIRAPHMSDVLSILDRVEKVAKGAAMMTETTVDIDVEYGCWEMKKAKIMTDICYENLKEAPFPPFTQEELDFAKAIQMSVDPQIVENKNHLYGTSQRIMNSCVEDRSFWKTVFMTASTDTGDVSFNMPMSTFSSACWPVGIGPHTWQAAACAGSSLGAKGAFYAAHVLAGQAFDFLQEPEYVQAAQKEFNENKSIQYKSILNHFDS</sequence>
<dbReference type="EMBL" id="JALBUS010000001">
    <property type="protein sequence ID" value="MDX8416287.1"/>
    <property type="molecule type" value="Genomic_DNA"/>
</dbReference>
<dbReference type="InterPro" id="IPR036264">
    <property type="entry name" value="Bact_exopeptidase_dim_dom"/>
</dbReference>
<accession>A0ABU4WIA1</accession>
<dbReference type="SUPFAM" id="SSF53187">
    <property type="entry name" value="Zn-dependent exopeptidases"/>
    <property type="match status" value="1"/>
</dbReference>
<dbReference type="InterPro" id="IPR052030">
    <property type="entry name" value="Peptidase_M20/M20A_hydrolases"/>
</dbReference>
<dbReference type="InterPro" id="IPR002933">
    <property type="entry name" value="Peptidase_M20"/>
</dbReference>
<dbReference type="RefSeq" id="WP_320324625.1">
    <property type="nucleotide sequence ID" value="NZ_JALBUS010000001.1"/>
</dbReference>
<dbReference type="NCBIfam" id="TIGR01891">
    <property type="entry name" value="amidohydrolases"/>
    <property type="match status" value="1"/>
</dbReference>
<dbReference type="InterPro" id="IPR017145">
    <property type="entry name" value="Aminobenzoyl-glu_utiliz_pB"/>
</dbReference>
<evidence type="ECO:0000313" key="3">
    <source>
        <dbReference type="Proteomes" id="UP001285244"/>
    </source>
</evidence>
<dbReference type="Pfam" id="PF07687">
    <property type="entry name" value="M20_dimer"/>
    <property type="match status" value="1"/>
</dbReference>
<dbReference type="InterPro" id="IPR017439">
    <property type="entry name" value="Amidohydrolase"/>
</dbReference>
<dbReference type="Gene3D" id="3.30.70.360">
    <property type="match status" value="1"/>
</dbReference>
<organism evidence="2 3">
    <name type="scientific">Absicoccus intestinalis</name>
    <dbReference type="NCBI Taxonomy" id="2926319"/>
    <lineage>
        <taxon>Bacteria</taxon>
        <taxon>Bacillati</taxon>
        <taxon>Bacillota</taxon>
        <taxon>Erysipelotrichia</taxon>
        <taxon>Erysipelotrichales</taxon>
        <taxon>Erysipelotrichaceae</taxon>
        <taxon>Absicoccus</taxon>
    </lineage>
</organism>
<feature type="domain" description="Peptidase M20 dimerisation" evidence="1">
    <location>
        <begin position="183"/>
        <end position="273"/>
    </location>
</feature>
<evidence type="ECO:0000313" key="2">
    <source>
        <dbReference type="EMBL" id="MDX8416287.1"/>
    </source>
</evidence>